<sequence length="383" mass="44423">MFQLDNKITMLSFTCQESLIGGMAPNSWDMEIQSIHLWANWTLQAAFQIWPGGLRLYQLYFTLMRVISMVYNEAATSHKWVPPFRANPLMDFVKNAADATKCFYNNDCYQHHLASDFCKNSKECKYCGVVWDLKDNTKDGREGHKCQERWCENCQIFHEFGRGCFIRPLQPNQKKEATGWRLVTFDLETMQHAPADPNFPERRKHQVNFVTAKVACPDCISSGKWKESLRGKFCNVKSRKKMNPNVTFRDSWNLIPGRACFNGPNVRPGCPRQAIFRHIWQTDRKIMDAKFSQSKSDYLADGMNLEKRKEFDTWYQQNRNTPFLLDEALASYCKNDVDILMAGLIAFRLEFLEMTKRPAGSDGKRTGPPSKRLMRELTRSGIA</sequence>
<accession>A0ABD2KFI0</accession>
<organism evidence="2 3">
    <name type="scientific">Heterodera trifolii</name>
    <dbReference type="NCBI Taxonomy" id="157864"/>
    <lineage>
        <taxon>Eukaryota</taxon>
        <taxon>Metazoa</taxon>
        <taxon>Ecdysozoa</taxon>
        <taxon>Nematoda</taxon>
        <taxon>Chromadorea</taxon>
        <taxon>Rhabditida</taxon>
        <taxon>Tylenchina</taxon>
        <taxon>Tylenchomorpha</taxon>
        <taxon>Tylenchoidea</taxon>
        <taxon>Heteroderidae</taxon>
        <taxon>Heteroderinae</taxon>
        <taxon>Heterodera</taxon>
    </lineage>
</organism>
<evidence type="ECO:0000313" key="2">
    <source>
        <dbReference type="EMBL" id="KAL3101656.1"/>
    </source>
</evidence>
<name>A0ABD2KFI0_9BILA</name>
<comment type="caution">
    <text evidence="2">The sequence shown here is derived from an EMBL/GenBank/DDBJ whole genome shotgun (WGS) entry which is preliminary data.</text>
</comment>
<reference evidence="2 3" key="1">
    <citation type="submission" date="2024-10" db="EMBL/GenBank/DDBJ databases">
        <authorList>
            <person name="Kim D."/>
        </authorList>
    </citation>
    <scope>NUCLEOTIDE SEQUENCE [LARGE SCALE GENOMIC DNA]</scope>
    <source>
        <strain evidence="2">BH-2024</strain>
    </source>
</reference>
<feature type="compositionally biased region" description="Basic and acidic residues" evidence="1">
    <location>
        <begin position="373"/>
        <end position="383"/>
    </location>
</feature>
<dbReference type="EMBL" id="JBICBT010000768">
    <property type="protein sequence ID" value="KAL3101656.1"/>
    <property type="molecule type" value="Genomic_DNA"/>
</dbReference>
<protein>
    <recommendedName>
        <fullName evidence="4">DNA-directed DNA polymerase</fullName>
    </recommendedName>
</protein>
<feature type="region of interest" description="Disordered" evidence="1">
    <location>
        <begin position="358"/>
        <end position="383"/>
    </location>
</feature>
<dbReference type="Proteomes" id="UP001620626">
    <property type="component" value="Unassembled WGS sequence"/>
</dbReference>
<gene>
    <name evidence="2" type="ORF">niasHT_024789</name>
</gene>
<evidence type="ECO:0008006" key="4">
    <source>
        <dbReference type="Google" id="ProtNLM"/>
    </source>
</evidence>
<evidence type="ECO:0000256" key="1">
    <source>
        <dbReference type="SAM" id="MobiDB-lite"/>
    </source>
</evidence>
<keyword evidence="3" id="KW-1185">Reference proteome</keyword>
<proteinExistence type="predicted"/>
<evidence type="ECO:0000313" key="3">
    <source>
        <dbReference type="Proteomes" id="UP001620626"/>
    </source>
</evidence>
<dbReference type="AlphaFoldDB" id="A0ABD2KFI0"/>